<evidence type="ECO:0000259" key="5">
    <source>
        <dbReference type="PROSITE" id="PS50888"/>
    </source>
</evidence>
<dbReference type="SUPFAM" id="SSF47459">
    <property type="entry name" value="HLH, helix-loop-helix DNA-binding domain"/>
    <property type="match status" value="1"/>
</dbReference>
<evidence type="ECO:0000256" key="4">
    <source>
        <dbReference type="SAM" id="MobiDB-lite"/>
    </source>
</evidence>
<dbReference type="OrthoDB" id="786845at2759"/>
<dbReference type="InterPro" id="IPR044660">
    <property type="entry name" value="IBH1-like"/>
</dbReference>
<feature type="region of interest" description="Disordered" evidence="4">
    <location>
        <begin position="1"/>
        <end position="20"/>
    </location>
</feature>
<keyword evidence="2" id="KW-0805">Transcription regulation</keyword>
<evidence type="ECO:0000256" key="2">
    <source>
        <dbReference type="ARBA" id="ARBA00023015"/>
    </source>
</evidence>
<organism evidence="6 7">
    <name type="scientific">Spirodela intermedia</name>
    <name type="common">Intermediate duckweed</name>
    <dbReference type="NCBI Taxonomy" id="51605"/>
    <lineage>
        <taxon>Eukaryota</taxon>
        <taxon>Viridiplantae</taxon>
        <taxon>Streptophyta</taxon>
        <taxon>Embryophyta</taxon>
        <taxon>Tracheophyta</taxon>
        <taxon>Spermatophyta</taxon>
        <taxon>Magnoliopsida</taxon>
        <taxon>Liliopsida</taxon>
        <taxon>Araceae</taxon>
        <taxon>Lemnoideae</taxon>
        <taxon>Spirodela</taxon>
    </lineage>
</organism>
<dbReference type="InterPro" id="IPR011598">
    <property type="entry name" value="bHLH_dom"/>
</dbReference>
<accession>A0A7I8L694</accession>
<dbReference type="EMBL" id="LR746274">
    <property type="protein sequence ID" value="CAA7404775.1"/>
    <property type="molecule type" value="Genomic_DNA"/>
</dbReference>
<feature type="compositionally biased region" description="Pro residues" evidence="4">
    <location>
        <begin position="9"/>
        <end position="19"/>
    </location>
</feature>
<keyword evidence="3" id="KW-0804">Transcription</keyword>
<proteinExistence type="inferred from homology"/>
<dbReference type="Pfam" id="PF26576">
    <property type="entry name" value="IBH1_N"/>
    <property type="match status" value="1"/>
</dbReference>
<dbReference type="AlphaFoldDB" id="A0A7I8L694"/>
<evidence type="ECO:0000313" key="7">
    <source>
        <dbReference type="Proteomes" id="UP000663760"/>
    </source>
</evidence>
<protein>
    <recommendedName>
        <fullName evidence="5">BHLH domain-containing protein</fullName>
    </recommendedName>
</protein>
<feature type="compositionally biased region" description="Basic residues" evidence="4">
    <location>
        <begin position="80"/>
        <end position="97"/>
    </location>
</feature>
<keyword evidence="7" id="KW-1185">Reference proteome</keyword>
<comment type="similarity">
    <text evidence="1">Belongs to the bHLH protein family.</text>
</comment>
<dbReference type="InterPro" id="IPR059002">
    <property type="entry name" value="IBH1_N"/>
</dbReference>
<dbReference type="PROSITE" id="PS50888">
    <property type="entry name" value="BHLH"/>
    <property type="match status" value="1"/>
</dbReference>
<reference evidence="6" key="1">
    <citation type="submission" date="2020-02" db="EMBL/GenBank/DDBJ databases">
        <authorList>
            <person name="Scholz U."/>
            <person name="Mascher M."/>
            <person name="Fiebig A."/>
        </authorList>
    </citation>
    <scope>NUCLEOTIDE SEQUENCE</scope>
</reference>
<feature type="domain" description="BHLH" evidence="5">
    <location>
        <begin position="82"/>
        <end position="131"/>
    </location>
</feature>
<dbReference type="PANTHER" id="PTHR33124">
    <property type="entry name" value="TRANSCRIPTION FACTOR IBH1-LIKE 1"/>
    <property type="match status" value="1"/>
</dbReference>
<dbReference type="InterPro" id="IPR036638">
    <property type="entry name" value="HLH_DNA-bd_sf"/>
</dbReference>
<sequence>MHREISPGNPNPNPNPNSPMPGFCYFLHALARIQQDVAPQRSPGKKGRRIRRAAYASMAVAAAPRRMAWSRALLRRLRRRSASPRRKTITVTRKKTRTERQEDELRRLVPGGRRMDLCSLLEETGDYLQCLAAQVSLMQWVARSISE</sequence>
<dbReference type="GO" id="GO:0006355">
    <property type="term" value="P:regulation of DNA-templated transcription"/>
    <property type="evidence" value="ECO:0007669"/>
    <property type="project" value="InterPro"/>
</dbReference>
<dbReference type="GO" id="GO:0046983">
    <property type="term" value="F:protein dimerization activity"/>
    <property type="evidence" value="ECO:0007669"/>
    <property type="project" value="InterPro"/>
</dbReference>
<feature type="region of interest" description="Disordered" evidence="4">
    <location>
        <begin position="80"/>
        <end position="99"/>
    </location>
</feature>
<evidence type="ECO:0000313" key="6">
    <source>
        <dbReference type="EMBL" id="CAA7404775.1"/>
    </source>
</evidence>
<gene>
    <name evidence="6" type="ORF">SI8410_11015453</name>
</gene>
<name>A0A7I8L694_SPIIN</name>
<dbReference type="Proteomes" id="UP000663760">
    <property type="component" value="Chromosome 11"/>
</dbReference>
<evidence type="ECO:0000256" key="1">
    <source>
        <dbReference type="ARBA" id="ARBA00005510"/>
    </source>
</evidence>
<evidence type="ECO:0000256" key="3">
    <source>
        <dbReference type="ARBA" id="ARBA00023163"/>
    </source>
</evidence>
<dbReference type="PANTHER" id="PTHR33124:SF40">
    <property type="entry name" value="TRANSCRIPTION FACTOR IBH1"/>
    <property type="match status" value="1"/>
</dbReference>